<organism evidence="1 2">
    <name type="scientific">Nocardia macrotermitis</name>
    <dbReference type="NCBI Taxonomy" id="2585198"/>
    <lineage>
        <taxon>Bacteria</taxon>
        <taxon>Bacillati</taxon>
        <taxon>Actinomycetota</taxon>
        <taxon>Actinomycetes</taxon>
        <taxon>Mycobacteriales</taxon>
        <taxon>Nocardiaceae</taxon>
        <taxon>Nocardia</taxon>
    </lineage>
</organism>
<sequence length="187" mass="19466">MFGSRNDTGTAGADRSLAEVPAFEPPLECAGGIPARSSGPAGPIVESVVHPIGAARRYAVARRTPHDGRSAARAAAPVVDENHSAAKQFAERALRLVFEVLDGRRSAAQLRPLAEPAVIAAVQTLVRTGGGDRRLGAAVLVGVRVVPDGTGAAEVFGGYERGGRRFAVAARITAKRGECRLTALRLR</sequence>
<comment type="caution">
    <text evidence="1">The sequence shown here is derived from an EMBL/GenBank/DDBJ whole genome shotgun (WGS) entry which is preliminary data.</text>
</comment>
<gene>
    <name evidence="1" type="ORF">NRB20_31060</name>
</gene>
<reference evidence="1 2" key="1">
    <citation type="submission" date="2019-10" db="EMBL/GenBank/DDBJ databases">
        <title>Nocardia macrotermitis sp. nov. and Nocardia aurantia sp. nov., isolated from the gut of fungus growing-termite Macrotermes natalensis.</title>
        <authorList>
            <person name="Benndorf R."/>
            <person name="Schwitalla J."/>
            <person name="Martin K."/>
            <person name="De Beer W."/>
            <person name="Kaster A.-K."/>
            <person name="Vollmers J."/>
            <person name="Poulsen M."/>
            <person name="Beemelmanns C."/>
        </authorList>
    </citation>
    <scope>NUCLEOTIDE SEQUENCE [LARGE SCALE GENOMIC DNA]</scope>
    <source>
        <strain evidence="1 2">RB20</strain>
    </source>
</reference>
<dbReference type="OrthoDB" id="4775331at2"/>
<proteinExistence type="predicted"/>
<dbReference type="EMBL" id="WEGK01000005">
    <property type="protein sequence ID" value="MQY20011.1"/>
    <property type="molecule type" value="Genomic_DNA"/>
</dbReference>
<dbReference type="Proteomes" id="UP000438448">
    <property type="component" value="Unassembled WGS sequence"/>
</dbReference>
<dbReference type="RefSeq" id="WP_153410711.1">
    <property type="nucleotide sequence ID" value="NZ_WEGK01000005.1"/>
</dbReference>
<protein>
    <submittedName>
        <fullName evidence="1">Uncharacterized protein</fullName>
    </submittedName>
</protein>
<evidence type="ECO:0000313" key="2">
    <source>
        <dbReference type="Proteomes" id="UP000438448"/>
    </source>
</evidence>
<name>A0A7K0D2X9_9NOCA</name>
<dbReference type="AlphaFoldDB" id="A0A7K0D2X9"/>
<evidence type="ECO:0000313" key="1">
    <source>
        <dbReference type="EMBL" id="MQY20011.1"/>
    </source>
</evidence>
<accession>A0A7K0D2X9</accession>
<dbReference type="InterPro" id="IPR045596">
    <property type="entry name" value="DUF6459"/>
</dbReference>
<keyword evidence="2" id="KW-1185">Reference proteome</keyword>
<dbReference type="Pfam" id="PF20060">
    <property type="entry name" value="DUF6459"/>
    <property type="match status" value="1"/>
</dbReference>